<dbReference type="SMART" id="SM00324">
    <property type="entry name" value="RhoGAP"/>
    <property type="match status" value="1"/>
</dbReference>
<dbReference type="PANTHER" id="PTHR45899:SF2">
    <property type="entry name" value="RHO GTPASE ACTIVATING PROTEIN AT 15B, ISOFORM C"/>
    <property type="match status" value="1"/>
</dbReference>
<dbReference type="SUPFAM" id="SSF48350">
    <property type="entry name" value="GTPase activation domain, GAP"/>
    <property type="match status" value="1"/>
</dbReference>
<dbReference type="AlphaFoldDB" id="A0AAN9B572"/>
<gene>
    <name evidence="4" type="ORF">V1264_004898</name>
</gene>
<dbReference type="Gene3D" id="3.10.20.90">
    <property type="entry name" value="Phosphatidylinositol 3-kinase Catalytic Subunit, Chain A, domain 1"/>
    <property type="match status" value="1"/>
</dbReference>
<evidence type="ECO:0000313" key="5">
    <source>
        <dbReference type="Proteomes" id="UP001374579"/>
    </source>
</evidence>
<dbReference type="InterPro" id="IPR052227">
    <property type="entry name" value="Arf-Rho-GAP_ANK-PH_domain"/>
</dbReference>
<feature type="coiled-coil region" evidence="2">
    <location>
        <begin position="195"/>
        <end position="229"/>
    </location>
</feature>
<dbReference type="GO" id="GO:0005547">
    <property type="term" value="F:phosphatidylinositol-3,4,5-trisphosphate binding"/>
    <property type="evidence" value="ECO:0007669"/>
    <property type="project" value="TreeGrafter"/>
</dbReference>
<dbReference type="InterPro" id="IPR011993">
    <property type="entry name" value="PH-like_dom_sf"/>
</dbReference>
<sequence length="455" mass="52567">MAVLCVQQSGKSLLDQQLSQDNIPVILDRCLKQVDTRGQQEEGIYRKAATNSRVDKLIQELKTDAHAVRLDTHDIHEVANALKRFLRELDDSLFMRERYSEWIRTSAIEDHQNKFLWYRYLLEKLPQVNYNTLRRIILHISKLAEHEQQNKMSGQGLCTCFAPTLMRTENDTMRGNNPGHEIKVMLDLLSQRDYLFQIEQQELEHEDKIKKAQDKIKRAQQDIQRQSQSSSNFLMPVSMYNHNGQCEMVNTNPATTAKGVVDYLARKCGLSGGSLALSEILAKGALKRPLFPSDNILLTTGRWGDWDENVRKETCLCLTDTEVLQKLERHHDTSKPLIAELRYADAKSKNKFRKTTLEFKQYVLTFYKDSKAKNQLCSWKVEELTIYLGIDPKRSPPTGFGFTFLVNSREDKSKNSNFGHCVCVASEEEMYRWVAALIVAQRPEGLMIWNTPMRT</sequence>
<comment type="caution">
    <text evidence="4">The sequence shown here is derived from an EMBL/GenBank/DDBJ whole genome shotgun (WGS) entry which is preliminary data.</text>
</comment>
<feature type="domain" description="Rho-GAP" evidence="3">
    <location>
        <begin position="12"/>
        <end position="196"/>
    </location>
</feature>
<dbReference type="Gene3D" id="1.10.555.10">
    <property type="entry name" value="Rho GTPase activation protein"/>
    <property type="match status" value="1"/>
</dbReference>
<dbReference type="InterPro" id="IPR008936">
    <property type="entry name" value="Rho_GTPase_activation_prot"/>
</dbReference>
<dbReference type="Proteomes" id="UP001374579">
    <property type="component" value="Unassembled WGS sequence"/>
</dbReference>
<keyword evidence="5" id="KW-1185">Reference proteome</keyword>
<dbReference type="GO" id="GO:0007165">
    <property type="term" value="P:signal transduction"/>
    <property type="evidence" value="ECO:0007669"/>
    <property type="project" value="InterPro"/>
</dbReference>
<evidence type="ECO:0000256" key="1">
    <source>
        <dbReference type="ARBA" id="ARBA00022468"/>
    </source>
</evidence>
<organism evidence="4 5">
    <name type="scientific">Littorina saxatilis</name>
    <dbReference type="NCBI Taxonomy" id="31220"/>
    <lineage>
        <taxon>Eukaryota</taxon>
        <taxon>Metazoa</taxon>
        <taxon>Spiralia</taxon>
        <taxon>Lophotrochozoa</taxon>
        <taxon>Mollusca</taxon>
        <taxon>Gastropoda</taxon>
        <taxon>Caenogastropoda</taxon>
        <taxon>Littorinimorpha</taxon>
        <taxon>Littorinoidea</taxon>
        <taxon>Littorinidae</taxon>
        <taxon>Littorina</taxon>
    </lineage>
</organism>
<proteinExistence type="predicted"/>
<dbReference type="SUPFAM" id="SSF50729">
    <property type="entry name" value="PH domain-like"/>
    <property type="match status" value="1"/>
</dbReference>
<keyword evidence="1" id="KW-0343">GTPase activation</keyword>
<dbReference type="PROSITE" id="PS50238">
    <property type="entry name" value="RHOGAP"/>
    <property type="match status" value="1"/>
</dbReference>
<accession>A0AAN9B572</accession>
<dbReference type="Gene3D" id="2.30.29.30">
    <property type="entry name" value="Pleckstrin-homology domain (PH domain)/Phosphotyrosine-binding domain (PTB)"/>
    <property type="match status" value="1"/>
</dbReference>
<protein>
    <recommendedName>
        <fullName evidence="3">Rho-GAP domain-containing protein</fullName>
    </recommendedName>
</protein>
<dbReference type="EMBL" id="JBAMIC010000013">
    <property type="protein sequence ID" value="KAK7098004.1"/>
    <property type="molecule type" value="Genomic_DNA"/>
</dbReference>
<name>A0AAN9B572_9CAEN</name>
<dbReference type="GO" id="GO:0005096">
    <property type="term" value="F:GTPase activator activity"/>
    <property type="evidence" value="ECO:0007669"/>
    <property type="project" value="UniProtKB-KW"/>
</dbReference>
<dbReference type="InterPro" id="IPR000198">
    <property type="entry name" value="RhoGAP_dom"/>
</dbReference>
<evidence type="ECO:0000313" key="4">
    <source>
        <dbReference type="EMBL" id="KAK7098004.1"/>
    </source>
</evidence>
<keyword evidence="2" id="KW-0175">Coiled coil</keyword>
<evidence type="ECO:0000256" key="2">
    <source>
        <dbReference type="SAM" id="Coils"/>
    </source>
</evidence>
<evidence type="ECO:0000259" key="3">
    <source>
        <dbReference type="PROSITE" id="PS50238"/>
    </source>
</evidence>
<reference evidence="4 5" key="1">
    <citation type="submission" date="2024-02" db="EMBL/GenBank/DDBJ databases">
        <title>Chromosome-scale genome assembly of the rough periwinkle Littorina saxatilis.</title>
        <authorList>
            <person name="De Jode A."/>
            <person name="Faria R."/>
            <person name="Formenti G."/>
            <person name="Sims Y."/>
            <person name="Smith T.P."/>
            <person name="Tracey A."/>
            <person name="Wood J.M.D."/>
            <person name="Zagrodzka Z.B."/>
            <person name="Johannesson K."/>
            <person name="Butlin R.K."/>
            <person name="Leder E.H."/>
        </authorList>
    </citation>
    <scope>NUCLEOTIDE SEQUENCE [LARGE SCALE GENOMIC DNA]</scope>
    <source>
        <strain evidence="4">Snail1</strain>
        <tissue evidence="4">Muscle</tissue>
    </source>
</reference>
<dbReference type="PANTHER" id="PTHR45899">
    <property type="entry name" value="RHO GTPASE ACTIVATING PROTEIN AT 15B, ISOFORM C"/>
    <property type="match status" value="1"/>
</dbReference>
<dbReference type="Pfam" id="PF00620">
    <property type="entry name" value="RhoGAP"/>
    <property type="match status" value="1"/>
</dbReference>
<dbReference type="GO" id="GO:0005737">
    <property type="term" value="C:cytoplasm"/>
    <property type="evidence" value="ECO:0007669"/>
    <property type="project" value="TreeGrafter"/>
</dbReference>